<keyword evidence="3" id="KW-1185">Reference proteome</keyword>
<dbReference type="InterPro" id="IPR038070">
    <property type="entry name" value="Rv2632c-like_sf"/>
</dbReference>
<organism evidence="2 3">
    <name type="scientific">Streptomyces nigrescens</name>
    <dbReference type="NCBI Taxonomy" id="1920"/>
    <lineage>
        <taxon>Bacteria</taxon>
        <taxon>Bacillati</taxon>
        <taxon>Actinomycetota</taxon>
        <taxon>Actinomycetes</taxon>
        <taxon>Kitasatosporales</taxon>
        <taxon>Streptomycetaceae</taxon>
        <taxon>Streptomyces</taxon>
    </lineage>
</organism>
<dbReference type="InterPro" id="IPR015057">
    <property type="entry name" value="Rv2632c-like"/>
</dbReference>
<sequence>MAISVEWPVRLRLVEEGGTTTARVELRTRAATFTGHGTARRSPEDRDVPEIGEEIAAGRALRDLAGQLLRTADDDLEDAGAAPPRHETRTAYGWTDALA</sequence>
<accession>A0ABN6QSZ0</accession>
<reference evidence="2" key="1">
    <citation type="submission" date="2022-06" db="EMBL/GenBank/DDBJ databases">
        <title>Complete genome sequence of Streptomyces nigrescens HEK616.</title>
        <authorList>
            <person name="Asamizu S."/>
            <person name="Onaka H."/>
        </authorList>
    </citation>
    <scope>NUCLEOTIDE SEQUENCE</scope>
    <source>
        <strain evidence="2">HEK616</strain>
    </source>
</reference>
<feature type="region of interest" description="Disordered" evidence="1">
    <location>
        <begin position="74"/>
        <end position="99"/>
    </location>
</feature>
<gene>
    <name evidence="2" type="ORF">HEK616_26020</name>
</gene>
<dbReference type="EMBL" id="AP026073">
    <property type="protein sequence ID" value="BDM69115.1"/>
    <property type="molecule type" value="Genomic_DNA"/>
</dbReference>
<evidence type="ECO:0008006" key="4">
    <source>
        <dbReference type="Google" id="ProtNLM"/>
    </source>
</evidence>
<evidence type="ECO:0000313" key="2">
    <source>
        <dbReference type="EMBL" id="BDM69115.1"/>
    </source>
</evidence>
<protein>
    <recommendedName>
        <fullName evidence="4">DUF1876 domain-containing protein</fullName>
    </recommendedName>
</protein>
<proteinExistence type="predicted"/>
<dbReference type="Pfam" id="PF08962">
    <property type="entry name" value="Rv2632c-like"/>
    <property type="match status" value="1"/>
</dbReference>
<dbReference type="RefSeq" id="WP_261953048.1">
    <property type="nucleotide sequence ID" value="NZ_AP026073.1"/>
</dbReference>
<evidence type="ECO:0000256" key="1">
    <source>
        <dbReference type="SAM" id="MobiDB-lite"/>
    </source>
</evidence>
<dbReference type="Gene3D" id="3.30.160.240">
    <property type="entry name" value="Rv1738"/>
    <property type="match status" value="1"/>
</dbReference>
<dbReference type="SUPFAM" id="SSF143212">
    <property type="entry name" value="Rv2632c-like"/>
    <property type="match status" value="1"/>
</dbReference>
<evidence type="ECO:0000313" key="3">
    <source>
        <dbReference type="Proteomes" id="UP001059597"/>
    </source>
</evidence>
<dbReference type="Proteomes" id="UP001059597">
    <property type="component" value="Chromosome"/>
</dbReference>
<name>A0ABN6QSZ0_STRNI</name>